<organism evidence="2 3">
    <name type="scientific">Litomosoides sigmodontis</name>
    <name type="common">Filarial nematode worm</name>
    <dbReference type="NCBI Taxonomy" id="42156"/>
    <lineage>
        <taxon>Eukaryota</taxon>
        <taxon>Metazoa</taxon>
        <taxon>Ecdysozoa</taxon>
        <taxon>Nematoda</taxon>
        <taxon>Chromadorea</taxon>
        <taxon>Rhabditida</taxon>
        <taxon>Spirurina</taxon>
        <taxon>Spiruromorpha</taxon>
        <taxon>Filarioidea</taxon>
        <taxon>Onchocercidae</taxon>
        <taxon>Litomosoides</taxon>
    </lineage>
</organism>
<evidence type="ECO:0000256" key="1">
    <source>
        <dbReference type="SAM" id="Coils"/>
    </source>
</evidence>
<sequence length="311" mass="35729">MLPSSLHFTSRQDDSCHGNFRKTGIDSRMSSGSLLSLRTFYAFGARNGRILCTQKSLSCNARGNSLCARSSQQLKERCDSFQRASTTSSTRSLKHHITYRHRQYFTPSLNVSKPYLSAAKWNRRENCRLEVEKLTLSKISRNTGISTMQAISDSEPFRINAHCSNHTENDTELQHSKEPVHVTPVQAISNEMPKTPEDSAEVIALIERNKLLEEEMKRLTLKLREKEQSEKECKRKILEYAAEIKVWKKKYEMQKLKATVEISESKDNEEEISDIMEQLNNAAEKLTRLDAVKDLKLLQNEMETALREISN</sequence>
<dbReference type="OMA" id="FRINAHC"/>
<reference evidence="2 3" key="1">
    <citation type="submission" date="2018-08" db="EMBL/GenBank/DDBJ databases">
        <authorList>
            <person name="Laetsch R D."/>
            <person name="Stevens L."/>
            <person name="Kumar S."/>
            <person name="Blaxter L. M."/>
        </authorList>
    </citation>
    <scope>NUCLEOTIDE SEQUENCE [LARGE SCALE GENOMIC DNA]</scope>
</reference>
<accession>A0A3P6S6Z1</accession>
<keyword evidence="3" id="KW-1185">Reference proteome</keyword>
<dbReference type="EMBL" id="UYRX01000053">
    <property type="protein sequence ID" value="VDK71612.1"/>
    <property type="molecule type" value="Genomic_DNA"/>
</dbReference>
<dbReference type="Proteomes" id="UP000277928">
    <property type="component" value="Unassembled WGS sequence"/>
</dbReference>
<feature type="coiled-coil region" evidence="1">
    <location>
        <begin position="262"/>
        <end position="308"/>
    </location>
</feature>
<name>A0A3P6S6Z1_LITSI</name>
<gene>
    <name evidence="2" type="ORF">NLS_LOCUS1489</name>
</gene>
<evidence type="ECO:0000313" key="3">
    <source>
        <dbReference type="Proteomes" id="UP000277928"/>
    </source>
</evidence>
<protein>
    <submittedName>
        <fullName evidence="2">Uncharacterized protein</fullName>
    </submittedName>
</protein>
<dbReference type="OrthoDB" id="5877640at2759"/>
<feature type="coiled-coil region" evidence="1">
    <location>
        <begin position="202"/>
        <end position="236"/>
    </location>
</feature>
<evidence type="ECO:0000313" key="2">
    <source>
        <dbReference type="EMBL" id="VDK71612.1"/>
    </source>
</evidence>
<keyword evidence="1" id="KW-0175">Coiled coil</keyword>
<dbReference type="AlphaFoldDB" id="A0A3P6S6Z1"/>
<proteinExistence type="predicted"/>